<evidence type="ECO:0000313" key="3">
    <source>
        <dbReference type="Proteomes" id="UP000823896"/>
    </source>
</evidence>
<name>A0A9D2SVN1_9FIRM</name>
<dbReference type="Proteomes" id="UP000823896">
    <property type="component" value="Unassembled WGS sequence"/>
</dbReference>
<dbReference type="InterPro" id="IPR024207">
    <property type="entry name" value="CotJB_dom"/>
</dbReference>
<organism evidence="2 3">
    <name type="scientific">Candidatus Merdibacter merdavium</name>
    <dbReference type="NCBI Taxonomy" id="2838692"/>
    <lineage>
        <taxon>Bacteria</taxon>
        <taxon>Bacillati</taxon>
        <taxon>Bacillota</taxon>
        <taxon>Erysipelotrichia</taxon>
        <taxon>Erysipelotrichales</taxon>
        <taxon>Erysipelotrichaceae</taxon>
        <taxon>Merdibacter</taxon>
    </lineage>
</organism>
<dbReference type="AlphaFoldDB" id="A0A9D2SVN1"/>
<accession>A0A9D2SVN1</accession>
<gene>
    <name evidence="2" type="ORF">H9702_06945</name>
</gene>
<protein>
    <submittedName>
        <fullName evidence="2">Spore coat protein CotJB</fullName>
    </submittedName>
</protein>
<feature type="domain" description="Protein CotJB" evidence="1">
    <location>
        <begin position="6"/>
        <end position="79"/>
    </location>
</feature>
<evidence type="ECO:0000259" key="1">
    <source>
        <dbReference type="Pfam" id="PF12652"/>
    </source>
</evidence>
<keyword evidence="2" id="KW-0167">Capsid protein</keyword>
<comment type="caution">
    <text evidence="2">The sequence shown here is derived from an EMBL/GenBank/DDBJ whole genome shotgun (WGS) entry which is preliminary data.</text>
</comment>
<keyword evidence="2" id="KW-0946">Virion</keyword>
<dbReference type="Pfam" id="PF12652">
    <property type="entry name" value="CotJB"/>
    <property type="match status" value="1"/>
</dbReference>
<proteinExistence type="predicted"/>
<dbReference type="EMBL" id="DWWM01000044">
    <property type="protein sequence ID" value="HJC36852.1"/>
    <property type="molecule type" value="Genomic_DNA"/>
</dbReference>
<sequence length="84" mass="9990">MSERTKLLREIMRLDFAVQDSALFLDLRPHDECALQYFREHLELLISAKEEYECRFGPLSNRSAEAEDYARYALSPFPWTKEEC</sequence>
<reference evidence="2" key="1">
    <citation type="journal article" date="2021" name="PeerJ">
        <title>Extensive microbial diversity within the chicken gut microbiome revealed by metagenomics and culture.</title>
        <authorList>
            <person name="Gilroy R."/>
            <person name="Ravi A."/>
            <person name="Getino M."/>
            <person name="Pursley I."/>
            <person name="Horton D.L."/>
            <person name="Alikhan N.F."/>
            <person name="Baker D."/>
            <person name="Gharbi K."/>
            <person name="Hall N."/>
            <person name="Watson M."/>
            <person name="Adriaenssens E.M."/>
            <person name="Foster-Nyarko E."/>
            <person name="Jarju S."/>
            <person name="Secka A."/>
            <person name="Antonio M."/>
            <person name="Oren A."/>
            <person name="Chaudhuri R.R."/>
            <person name="La Ragione R."/>
            <person name="Hildebrand F."/>
            <person name="Pallen M.J."/>
        </authorList>
    </citation>
    <scope>NUCLEOTIDE SEQUENCE</scope>
    <source>
        <strain evidence="2">CHK187-11901</strain>
    </source>
</reference>
<evidence type="ECO:0000313" key="2">
    <source>
        <dbReference type="EMBL" id="HJC36852.1"/>
    </source>
</evidence>
<reference evidence="2" key="2">
    <citation type="submission" date="2021-04" db="EMBL/GenBank/DDBJ databases">
        <authorList>
            <person name="Gilroy R."/>
        </authorList>
    </citation>
    <scope>NUCLEOTIDE SEQUENCE</scope>
    <source>
        <strain evidence="2">CHK187-11901</strain>
    </source>
</reference>